<dbReference type="RefSeq" id="WP_006194933.1">
    <property type="nucleotide sequence ID" value="NZ_JAYGHK010000002.1"/>
</dbReference>
<reference evidence="1 2" key="1">
    <citation type="submission" date="2023-12" db="EMBL/GenBank/DDBJ databases">
        <title>Baltic Sea Cyanobacteria.</title>
        <authorList>
            <person name="Delbaje E."/>
            <person name="Fewer D.P."/>
            <person name="Shishido T.K."/>
        </authorList>
    </citation>
    <scope>NUCLEOTIDE SEQUENCE [LARGE SCALE GENOMIC DNA]</scope>
    <source>
        <strain evidence="1 2">UHCC 0060</strain>
    </source>
</reference>
<sequence>MVNRYRCNVIEDESKSLIFRGICNNNELSKFPQVVITELVEIKPSLITV</sequence>
<organism evidence="1 2">
    <name type="scientific">Nodularia spumigena UHCC 0060</name>
    <dbReference type="NCBI Taxonomy" id="3110300"/>
    <lineage>
        <taxon>Bacteria</taxon>
        <taxon>Bacillati</taxon>
        <taxon>Cyanobacteriota</taxon>
        <taxon>Cyanophyceae</taxon>
        <taxon>Nostocales</taxon>
        <taxon>Nodulariaceae</taxon>
        <taxon>Nodularia</taxon>
    </lineage>
</organism>
<name>A0ABU5UJY3_NODSP</name>
<dbReference type="EMBL" id="JAYGHK010000002">
    <property type="protein sequence ID" value="MEA5606590.1"/>
    <property type="molecule type" value="Genomic_DNA"/>
</dbReference>
<evidence type="ECO:0000313" key="1">
    <source>
        <dbReference type="EMBL" id="MEA5606590.1"/>
    </source>
</evidence>
<gene>
    <name evidence="1" type="ORF">VB695_00545</name>
</gene>
<evidence type="ECO:0000313" key="2">
    <source>
        <dbReference type="Proteomes" id="UP001303285"/>
    </source>
</evidence>
<dbReference type="Proteomes" id="UP001303285">
    <property type="component" value="Unassembled WGS sequence"/>
</dbReference>
<dbReference type="GeneID" id="78019968"/>
<comment type="caution">
    <text evidence="1">The sequence shown here is derived from an EMBL/GenBank/DDBJ whole genome shotgun (WGS) entry which is preliminary data.</text>
</comment>
<protein>
    <submittedName>
        <fullName evidence="1">Uncharacterized protein</fullName>
    </submittedName>
</protein>
<keyword evidence="2" id="KW-1185">Reference proteome</keyword>
<proteinExistence type="predicted"/>
<accession>A0ABU5UJY3</accession>